<dbReference type="EMBL" id="JAOSHO010001055">
    <property type="protein sequence ID" value="MCW1248466.1"/>
    <property type="molecule type" value="Genomic_DNA"/>
</dbReference>
<name>A0ABT3FHB3_9PSED</name>
<accession>A0ABT3FHB3</accession>
<gene>
    <name evidence="1" type="ORF">OC610_28870</name>
</gene>
<organism evidence="1 2">
    <name type="scientific">Pseudomonas agronomica</name>
    <dbReference type="NCBI Taxonomy" id="2979328"/>
    <lineage>
        <taxon>Bacteria</taxon>
        <taxon>Pseudomonadati</taxon>
        <taxon>Pseudomonadota</taxon>
        <taxon>Gammaproteobacteria</taxon>
        <taxon>Pseudomonadales</taxon>
        <taxon>Pseudomonadaceae</taxon>
        <taxon>Pseudomonas</taxon>
    </lineage>
</organism>
<evidence type="ECO:0000313" key="1">
    <source>
        <dbReference type="EMBL" id="MCW1248466.1"/>
    </source>
</evidence>
<proteinExistence type="predicted"/>
<feature type="non-terminal residue" evidence="1">
    <location>
        <position position="1"/>
    </location>
</feature>
<comment type="caution">
    <text evidence="1">The sequence shown here is derived from an EMBL/GenBank/DDBJ whole genome shotgun (WGS) entry which is preliminary data.</text>
</comment>
<keyword evidence="2" id="KW-1185">Reference proteome</keyword>
<protein>
    <submittedName>
        <fullName evidence="1">Uncharacterized protein</fullName>
    </submittedName>
</protein>
<sequence>AEAEAQFAIDAYIAQLFGKPTEHVDTPLEPFIGSMKRVSTMNCGSVADSWLYLTGSTASSSPRAFRP</sequence>
<evidence type="ECO:0000313" key="2">
    <source>
        <dbReference type="Proteomes" id="UP001061999"/>
    </source>
</evidence>
<reference evidence="1" key="1">
    <citation type="submission" date="2022-07" db="EMBL/GenBank/DDBJ databases">
        <title>Pseudomonas agronomica sp. nov.: a novel bacterium with biotechnological application in the synthesis of biofertilizers from valorized agricultural residues.</title>
        <authorList>
            <person name="Robas M."/>
            <person name="Fernandez V.M."/>
            <person name="Luna L."/>
            <person name="Provanza A."/>
            <person name="Jimenez P.A."/>
        </authorList>
    </citation>
    <scope>NUCLEOTIDE SEQUENCE</scope>
    <source>
        <strain evidence="1">SAICEU22T</strain>
    </source>
</reference>
<dbReference type="Proteomes" id="UP001061999">
    <property type="component" value="Unassembled WGS sequence"/>
</dbReference>
<dbReference type="RefSeq" id="WP_264433224.1">
    <property type="nucleotide sequence ID" value="NZ_JAOSHO010001055.1"/>
</dbReference>